<sequence>MALNILASPSTADQMTPPRFARYEMNTDADAPAPTHVTPQSDDSRPSLESDESSPNRAALGHPQDKRDAGFEFDASMQVTAADNEDPDSSSENDEELLCSGEWVLGDEGMEDDEHMNTKGETELGGLRDVDEHEELVVDKPVDEEEVDEDGLMSPRHAEVLASSPGTPTKVSSAPSPASNDDFDSSGSATPRAALESACSDDTQKMLEDNASVSESDFGSGTITLDGAPSISDASGTTVVTSPSEGAPSPAPAPSSAPAPTKRSTNVVRRAAQFAVVATGIASTPRAPSPSASTLHRLGSAGARVETSTEDEKLSLRLKVPVHMREKRPTEEDSPRPQPEKETAGRQAKKQKRDTPSPVPQASSSRVSKGQASTKKAGKRAAKAA</sequence>
<reference evidence="2 3" key="1">
    <citation type="journal article" date="2019" name="Nat. Ecol. Evol.">
        <title>Megaphylogeny resolves global patterns of mushroom evolution.</title>
        <authorList>
            <person name="Varga T."/>
            <person name="Krizsan K."/>
            <person name="Foldi C."/>
            <person name="Dima B."/>
            <person name="Sanchez-Garcia M."/>
            <person name="Sanchez-Ramirez S."/>
            <person name="Szollosi G.J."/>
            <person name="Szarkandi J.G."/>
            <person name="Papp V."/>
            <person name="Albert L."/>
            <person name="Andreopoulos W."/>
            <person name="Angelini C."/>
            <person name="Antonin V."/>
            <person name="Barry K.W."/>
            <person name="Bougher N.L."/>
            <person name="Buchanan P."/>
            <person name="Buyck B."/>
            <person name="Bense V."/>
            <person name="Catcheside P."/>
            <person name="Chovatia M."/>
            <person name="Cooper J."/>
            <person name="Damon W."/>
            <person name="Desjardin D."/>
            <person name="Finy P."/>
            <person name="Geml J."/>
            <person name="Haridas S."/>
            <person name="Hughes K."/>
            <person name="Justo A."/>
            <person name="Karasinski D."/>
            <person name="Kautmanova I."/>
            <person name="Kiss B."/>
            <person name="Kocsube S."/>
            <person name="Kotiranta H."/>
            <person name="LaButti K.M."/>
            <person name="Lechner B.E."/>
            <person name="Liimatainen K."/>
            <person name="Lipzen A."/>
            <person name="Lukacs Z."/>
            <person name="Mihaltcheva S."/>
            <person name="Morgado L.N."/>
            <person name="Niskanen T."/>
            <person name="Noordeloos M.E."/>
            <person name="Ohm R.A."/>
            <person name="Ortiz-Santana B."/>
            <person name="Ovrebo C."/>
            <person name="Racz N."/>
            <person name="Riley R."/>
            <person name="Savchenko A."/>
            <person name="Shiryaev A."/>
            <person name="Soop K."/>
            <person name="Spirin V."/>
            <person name="Szebenyi C."/>
            <person name="Tomsovsky M."/>
            <person name="Tulloss R.E."/>
            <person name="Uehling J."/>
            <person name="Grigoriev I.V."/>
            <person name="Vagvolgyi C."/>
            <person name="Papp T."/>
            <person name="Martin F.M."/>
            <person name="Miettinen O."/>
            <person name="Hibbett D.S."/>
            <person name="Nagy L.G."/>
        </authorList>
    </citation>
    <scope>NUCLEOTIDE SEQUENCE [LARGE SCALE GENOMIC DNA]</scope>
    <source>
        <strain evidence="2 3">CBS 309.79</strain>
    </source>
</reference>
<feature type="compositionally biased region" description="Basic residues" evidence="1">
    <location>
        <begin position="376"/>
        <end position="385"/>
    </location>
</feature>
<feature type="compositionally biased region" description="Low complexity" evidence="1">
    <location>
        <begin position="280"/>
        <end position="294"/>
    </location>
</feature>
<feature type="compositionally biased region" description="Polar residues" evidence="1">
    <location>
        <begin position="164"/>
        <end position="189"/>
    </location>
</feature>
<proteinExistence type="predicted"/>
<name>A0A5C3QGV6_9AGAR</name>
<evidence type="ECO:0000313" key="3">
    <source>
        <dbReference type="Proteomes" id="UP000305067"/>
    </source>
</evidence>
<dbReference type="AlphaFoldDB" id="A0A5C3QGV6"/>
<feature type="compositionally biased region" description="Polar residues" evidence="1">
    <location>
        <begin position="232"/>
        <end position="241"/>
    </location>
</feature>
<feature type="region of interest" description="Disordered" evidence="1">
    <location>
        <begin position="1"/>
        <end position="266"/>
    </location>
</feature>
<gene>
    <name evidence="2" type="ORF">BDV98DRAFT_596504</name>
</gene>
<feature type="region of interest" description="Disordered" evidence="1">
    <location>
        <begin position="280"/>
        <end position="385"/>
    </location>
</feature>
<feature type="compositionally biased region" description="Basic and acidic residues" evidence="1">
    <location>
        <begin position="323"/>
        <end position="344"/>
    </location>
</feature>
<organism evidence="2 3">
    <name type="scientific">Pterulicium gracile</name>
    <dbReference type="NCBI Taxonomy" id="1884261"/>
    <lineage>
        <taxon>Eukaryota</taxon>
        <taxon>Fungi</taxon>
        <taxon>Dikarya</taxon>
        <taxon>Basidiomycota</taxon>
        <taxon>Agaricomycotina</taxon>
        <taxon>Agaricomycetes</taxon>
        <taxon>Agaricomycetidae</taxon>
        <taxon>Agaricales</taxon>
        <taxon>Pleurotineae</taxon>
        <taxon>Pterulaceae</taxon>
        <taxon>Pterulicium</taxon>
    </lineage>
</organism>
<feature type="compositionally biased region" description="Basic and acidic residues" evidence="1">
    <location>
        <begin position="115"/>
        <end position="141"/>
    </location>
</feature>
<dbReference type="EMBL" id="ML178846">
    <property type="protein sequence ID" value="TFK97523.1"/>
    <property type="molecule type" value="Genomic_DNA"/>
</dbReference>
<accession>A0A5C3QGV6</accession>
<feature type="compositionally biased region" description="Polar residues" evidence="1">
    <location>
        <begin position="360"/>
        <end position="371"/>
    </location>
</feature>
<keyword evidence="3" id="KW-1185">Reference proteome</keyword>
<feature type="compositionally biased region" description="Acidic residues" evidence="1">
    <location>
        <begin position="83"/>
        <end position="97"/>
    </location>
</feature>
<evidence type="ECO:0000256" key="1">
    <source>
        <dbReference type="SAM" id="MobiDB-lite"/>
    </source>
</evidence>
<feature type="compositionally biased region" description="Acidic residues" evidence="1">
    <location>
        <begin position="142"/>
        <end position="151"/>
    </location>
</feature>
<feature type="compositionally biased region" description="Polar residues" evidence="1">
    <location>
        <begin position="211"/>
        <end position="223"/>
    </location>
</feature>
<protein>
    <submittedName>
        <fullName evidence="2">Uncharacterized protein</fullName>
    </submittedName>
</protein>
<dbReference type="Proteomes" id="UP000305067">
    <property type="component" value="Unassembled WGS sequence"/>
</dbReference>
<evidence type="ECO:0000313" key="2">
    <source>
        <dbReference type="EMBL" id="TFK97523.1"/>
    </source>
</evidence>